<dbReference type="InterPro" id="IPR019587">
    <property type="entry name" value="Polyketide_cyclase/dehydratase"/>
</dbReference>
<gene>
    <name evidence="1" type="ORF">ABII15_34065</name>
</gene>
<dbReference type="Pfam" id="PF10604">
    <property type="entry name" value="Polyketide_cyc2"/>
    <property type="match status" value="1"/>
</dbReference>
<reference evidence="1" key="1">
    <citation type="submission" date="2024-06" db="EMBL/GenBank/DDBJ databases">
        <title>Streptomyces sp. strain HUAS MG91 genome sequences.</title>
        <authorList>
            <person name="Mo P."/>
        </authorList>
    </citation>
    <scope>NUCLEOTIDE SEQUENCE</scope>
    <source>
        <strain evidence="1">HUAS MG91</strain>
    </source>
</reference>
<organism evidence="1">
    <name type="scientific">Streptomyces tabacisoli</name>
    <dbReference type="NCBI Taxonomy" id="3156398"/>
    <lineage>
        <taxon>Bacteria</taxon>
        <taxon>Bacillati</taxon>
        <taxon>Actinomycetota</taxon>
        <taxon>Actinomycetes</taxon>
        <taxon>Kitasatosporales</taxon>
        <taxon>Streptomycetaceae</taxon>
        <taxon>Streptomyces</taxon>
    </lineage>
</organism>
<evidence type="ECO:0000313" key="1">
    <source>
        <dbReference type="EMBL" id="XCJ74688.1"/>
    </source>
</evidence>
<protein>
    <submittedName>
        <fullName evidence="1">SRPBCC family protein</fullName>
    </submittedName>
</protein>
<dbReference type="EMBL" id="CP159534">
    <property type="protein sequence ID" value="XCJ74688.1"/>
    <property type="molecule type" value="Genomic_DNA"/>
</dbReference>
<sequence>MRLTLSEQGGADVDTVWQRYARPVLWSAWAPQIRSVETEPELRAGIRGKVRPVAGPAVRFVVTAVDHEARTWSWRVQAGPFRLRLDHAVDRCGPSGTATRLTVTGPAPVVLAYAPLARRALRRLVRR</sequence>
<dbReference type="KEGG" id="stac:ABII15_34065"/>
<dbReference type="InterPro" id="IPR023393">
    <property type="entry name" value="START-like_dom_sf"/>
</dbReference>
<dbReference type="AlphaFoldDB" id="A0AAU8J2I0"/>
<dbReference type="Gene3D" id="3.30.530.20">
    <property type="match status" value="1"/>
</dbReference>
<proteinExistence type="predicted"/>
<dbReference type="RefSeq" id="WP_353946125.1">
    <property type="nucleotide sequence ID" value="NZ_CP159534.1"/>
</dbReference>
<accession>A0AAU8J2I0</accession>
<dbReference type="SUPFAM" id="SSF55961">
    <property type="entry name" value="Bet v1-like"/>
    <property type="match status" value="1"/>
</dbReference>
<name>A0AAU8J2I0_9ACTN</name>